<comment type="caution">
    <text evidence="2">The sequence shown here is derived from an EMBL/GenBank/DDBJ whole genome shotgun (WGS) entry which is preliminary data.</text>
</comment>
<organism evidence="2 3">
    <name type="scientific">Gigaspora margarita</name>
    <dbReference type="NCBI Taxonomy" id="4874"/>
    <lineage>
        <taxon>Eukaryota</taxon>
        <taxon>Fungi</taxon>
        <taxon>Fungi incertae sedis</taxon>
        <taxon>Mucoromycota</taxon>
        <taxon>Glomeromycotina</taxon>
        <taxon>Glomeromycetes</taxon>
        <taxon>Diversisporales</taxon>
        <taxon>Gigasporaceae</taxon>
        <taxon>Gigaspora</taxon>
    </lineage>
</organism>
<evidence type="ECO:0000256" key="1">
    <source>
        <dbReference type="SAM" id="Phobius"/>
    </source>
</evidence>
<keyword evidence="3" id="KW-1185">Reference proteome</keyword>
<dbReference type="SUPFAM" id="SSF53137">
    <property type="entry name" value="Translational machinery components"/>
    <property type="match status" value="1"/>
</dbReference>
<protein>
    <submittedName>
        <fullName evidence="2">Protein pelota</fullName>
    </submittedName>
</protein>
<name>A0A8H4AJC7_GIGMA</name>
<dbReference type="OrthoDB" id="10249111at2759"/>
<dbReference type="Proteomes" id="UP000439903">
    <property type="component" value="Unassembled WGS sequence"/>
</dbReference>
<evidence type="ECO:0000313" key="3">
    <source>
        <dbReference type="Proteomes" id="UP000439903"/>
    </source>
</evidence>
<dbReference type="AlphaFoldDB" id="A0A8H4AJC7"/>
<proteinExistence type="predicted"/>
<feature type="transmembrane region" description="Helical" evidence="1">
    <location>
        <begin position="78"/>
        <end position="97"/>
    </location>
</feature>
<dbReference type="InterPro" id="IPR042226">
    <property type="entry name" value="eFR1_2_sf"/>
</dbReference>
<sequence>MSKWECTHMIDLELNRNLRCLKQIGILLHLNVLKKYAILPSSRASRSLANICLVTQHMIIVRQRIEYLIPRKRKGREITLLCVILQLYVKVVILNLLRTNFVNIYIC</sequence>
<keyword evidence="1" id="KW-1133">Transmembrane helix</keyword>
<keyword evidence="1" id="KW-0472">Membrane</keyword>
<reference evidence="2 3" key="1">
    <citation type="journal article" date="2019" name="Environ. Microbiol.">
        <title>At the nexus of three kingdoms: the genome of the mycorrhizal fungus Gigaspora margarita provides insights into plant, endobacterial and fungal interactions.</title>
        <authorList>
            <person name="Venice F."/>
            <person name="Ghignone S."/>
            <person name="Salvioli di Fossalunga A."/>
            <person name="Amselem J."/>
            <person name="Novero M."/>
            <person name="Xianan X."/>
            <person name="Sedzielewska Toro K."/>
            <person name="Morin E."/>
            <person name="Lipzen A."/>
            <person name="Grigoriev I.V."/>
            <person name="Henrissat B."/>
            <person name="Martin F.M."/>
            <person name="Bonfante P."/>
        </authorList>
    </citation>
    <scope>NUCLEOTIDE SEQUENCE [LARGE SCALE GENOMIC DNA]</scope>
    <source>
        <strain evidence="2 3">BEG34</strain>
    </source>
</reference>
<evidence type="ECO:0000313" key="2">
    <source>
        <dbReference type="EMBL" id="KAF0502353.1"/>
    </source>
</evidence>
<keyword evidence="1" id="KW-0812">Transmembrane</keyword>
<dbReference type="Gene3D" id="3.30.420.60">
    <property type="entry name" value="eRF1 domain 2"/>
    <property type="match status" value="1"/>
</dbReference>
<accession>A0A8H4AJC7</accession>
<gene>
    <name evidence="2" type="ORF">F8M41_019829</name>
</gene>
<dbReference type="EMBL" id="WTPW01000526">
    <property type="protein sequence ID" value="KAF0502353.1"/>
    <property type="molecule type" value="Genomic_DNA"/>
</dbReference>